<evidence type="ECO:0000256" key="1">
    <source>
        <dbReference type="SAM" id="MobiDB-lite"/>
    </source>
</evidence>
<reference evidence="2 3" key="1">
    <citation type="journal article" date="2021" name="BMC Genomics">
        <title>Datura genome reveals duplications of psychoactive alkaloid biosynthetic genes and high mutation rate following tissue culture.</title>
        <authorList>
            <person name="Rajewski A."/>
            <person name="Carter-House D."/>
            <person name="Stajich J."/>
            <person name="Litt A."/>
        </authorList>
    </citation>
    <scope>NUCLEOTIDE SEQUENCE [LARGE SCALE GENOMIC DNA]</scope>
    <source>
        <strain evidence="2">AR-01</strain>
    </source>
</reference>
<protein>
    <submittedName>
        <fullName evidence="2">Uncharacterized protein</fullName>
    </submittedName>
</protein>
<feature type="region of interest" description="Disordered" evidence="1">
    <location>
        <begin position="170"/>
        <end position="212"/>
    </location>
</feature>
<comment type="caution">
    <text evidence="2">The sequence shown here is derived from an EMBL/GenBank/DDBJ whole genome shotgun (WGS) entry which is preliminary data.</text>
</comment>
<dbReference type="Proteomes" id="UP000823775">
    <property type="component" value="Unassembled WGS sequence"/>
</dbReference>
<sequence length="239" mass="26190">MFKARHEDGKGMGKGDCVGGGLAARQVQLGNSVGGVAEIWSARQVVGAKSWRREARASHIFGAASEADVEVSFVTGFGSIPLLCQERHWHGMTSAGCGSSASGWPMCMAFSQDKADLSDGKEALIKQRARTDAWHLPGMRASGMMTRAPDGHAREHGRRHARTWRMHAHTAGRAQRENRSWQAQAGAPTRRENQSQQVRASARLGRCSAKSGTDPEITGMWLVNALYLWNMRMIHPYPL</sequence>
<keyword evidence="3" id="KW-1185">Reference proteome</keyword>
<gene>
    <name evidence="2" type="ORF">HAX54_041629</name>
</gene>
<evidence type="ECO:0000313" key="2">
    <source>
        <dbReference type="EMBL" id="MCE2054910.1"/>
    </source>
</evidence>
<accession>A0ABS8W121</accession>
<name>A0ABS8W121_DATST</name>
<evidence type="ECO:0000313" key="3">
    <source>
        <dbReference type="Proteomes" id="UP000823775"/>
    </source>
</evidence>
<proteinExistence type="predicted"/>
<organism evidence="2 3">
    <name type="scientific">Datura stramonium</name>
    <name type="common">Jimsonweed</name>
    <name type="synonym">Common thornapple</name>
    <dbReference type="NCBI Taxonomy" id="4076"/>
    <lineage>
        <taxon>Eukaryota</taxon>
        <taxon>Viridiplantae</taxon>
        <taxon>Streptophyta</taxon>
        <taxon>Embryophyta</taxon>
        <taxon>Tracheophyta</taxon>
        <taxon>Spermatophyta</taxon>
        <taxon>Magnoliopsida</taxon>
        <taxon>eudicotyledons</taxon>
        <taxon>Gunneridae</taxon>
        <taxon>Pentapetalae</taxon>
        <taxon>asterids</taxon>
        <taxon>lamiids</taxon>
        <taxon>Solanales</taxon>
        <taxon>Solanaceae</taxon>
        <taxon>Solanoideae</taxon>
        <taxon>Datureae</taxon>
        <taxon>Datura</taxon>
    </lineage>
</organism>
<dbReference type="EMBL" id="JACEIK010006015">
    <property type="protein sequence ID" value="MCE2054910.1"/>
    <property type="molecule type" value="Genomic_DNA"/>
</dbReference>